<dbReference type="Gene3D" id="3.30.40.10">
    <property type="entry name" value="Zinc/RING finger domain, C3HC4 (zinc finger)"/>
    <property type="match status" value="1"/>
</dbReference>
<dbReference type="Pfam" id="PF00498">
    <property type="entry name" value="FHA"/>
    <property type="match status" value="1"/>
</dbReference>
<dbReference type="SUPFAM" id="SSF57903">
    <property type="entry name" value="FYVE/PHD zinc finger"/>
    <property type="match status" value="1"/>
</dbReference>
<evidence type="ECO:0000313" key="9">
    <source>
        <dbReference type="Proteomes" id="UP000682892"/>
    </source>
</evidence>
<dbReference type="SUPFAM" id="SSF49879">
    <property type="entry name" value="SMAD/FHA domain"/>
    <property type="match status" value="1"/>
</dbReference>
<dbReference type="CDD" id="cd15533">
    <property type="entry name" value="PHD1_PHF12"/>
    <property type="match status" value="1"/>
</dbReference>
<feature type="region of interest" description="Disordered" evidence="5">
    <location>
        <begin position="261"/>
        <end position="295"/>
    </location>
</feature>
<reference evidence="8" key="1">
    <citation type="submission" date="2005-10" db="EMBL/GenBank/DDBJ databases">
        <authorList>
            <person name="Loftus B.J."/>
            <person name="Nene V.M."/>
            <person name="Hannick L.I."/>
            <person name="Bidwell S."/>
            <person name="Haas B."/>
            <person name="Amedeo P."/>
            <person name="Orvis J."/>
            <person name="Wortman J.R."/>
            <person name="White O.R."/>
            <person name="Salzberg S."/>
            <person name="Shumway M."/>
            <person name="Koo H."/>
            <person name="Zhao Y."/>
            <person name="Holmes M."/>
            <person name="Miller J."/>
            <person name="Schatz M."/>
            <person name="Pop M."/>
            <person name="Pai G."/>
            <person name="Utterback T."/>
            <person name="Rogers Y.-H."/>
            <person name="Kravitz S."/>
            <person name="Fraser C.M."/>
        </authorList>
    </citation>
    <scope>NUCLEOTIDE SEQUENCE</scope>
    <source>
        <strain evidence="8">Liverpool</strain>
    </source>
</reference>
<dbReference type="InterPro" id="IPR011011">
    <property type="entry name" value="Znf_FYVE_PHD"/>
</dbReference>
<dbReference type="Gene3D" id="2.60.200.20">
    <property type="match status" value="1"/>
</dbReference>
<keyword evidence="1" id="KW-0479">Metal-binding</keyword>
<dbReference type="Proteomes" id="UP000682892">
    <property type="component" value="Unassembled WGS sequence"/>
</dbReference>
<evidence type="ECO:0000256" key="1">
    <source>
        <dbReference type="ARBA" id="ARBA00022723"/>
    </source>
</evidence>
<dbReference type="PROSITE" id="PS01359">
    <property type="entry name" value="ZF_PHD_1"/>
    <property type="match status" value="1"/>
</dbReference>
<dbReference type="GO" id="GO:0000122">
    <property type="term" value="P:negative regulation of transcription by RNA polymerase II"/>
    <property type="evidence" value="ECO:0007669"/>
    <property type="project" value="TreeGrafter"/>
</dbReference>
<keyword evidence="2 4" id="KW-0863">Zinc-finger</keyword>
<organism evidence="8 9">
    <name type="scientific">Aedes aegypti</name>
    <name type="common">Yellowfever mosquito</name>
    <name type="synonym">Culex aegypti</name>
    <dbReference type="NCBI Taxonomy" id="7159"/>
    <lineage>
        <taxon>Eukaryota</taxon>
        <taxon>Metazoa</taxon>
        <taxon>Ecdysozoa</taxon>
        <taxon>Arthropoda</taxon>
        <taxon>Hexapoda</taxon>
        <taxon>Insecta</taxon>
        <taxon>Pterygota</taxon>
        <taxon>Neoptera</taxon>
        <taxon>Endopterygota</taxon>
        <taxon>Diptera</taxon>
        <taxon>Nematocera</taxon>
        <taxon>Culicoidea</taxon>
        <taxon>Culicidae</taxon>
        <taxon>Culicinae</taxon>
        <taxon>Aedini</taxon>
        <taxon>Aedes</taxon>
        <taxon>Stegomyia</taxon>
    </lineage>
</organism>
<evidence type="ECO:0000259" key="7">
    <source>
        <dbReference type="PROSITE" id="PS50016"/>
    </source>
</evidence>
<dbReference type="InterPro" id="IPR008984">
    <property type="entry name" value="SMAD_FHA_dom_sf"/>
</dbReference>
<dbReference type="PANTHER" id="PTHR46309">
    <property type="entry name" value="PHD FINGER PROTEIN 12"/>
    <property type="match status" value="1"/>
</dbReference>
<dbReference type="EMBL" id="CH478071">
    <property type="protein sequence ID" value="EAT34117.1"/>
    <property type="molecule type" value="Genomic_DNA"/>
</dbReference>
<evidence type="ECO:0000259" key="6">
    <source>
        <dbReference type="PROSITE" id="PS50006"/>
    </source>
</evidence>
<sequence length="392" mass="43904">MSKNRAQYDPDAPVGLMPLIQALIKPPDSGEPKPICKKTTHSYYKKPGRGHNNDTCDACGEGGDLICCDRCPSSFHLGCHDPPLDETDIPNGLWICHTCKMTEANPALKALKPDLKPTKPESQPDEEPKDEPQSDEVPQTNEQKVYLMAKNLEKHVTNIDIRVRAVITPVDVNMPGCSWFENPDLSRSIFMRYRSLSIGSGQGNDVQLSNYGNCRFVSDKHATIFYDEVTKMFELLNYSEFGTVVNGQLFTCDFTDHSIEVKPEPPADGGHHHTTKKTKKDDHDDSNKDKKLDKQKVRQDVLSLMDKSRQCKREKYDFLSSTSMADITQTGCGCVGPNPKISGWEGTAILYQGAVVKFGCLSFVFTITNYDNNTEEFEDTDESSDEEEEAEK</sequence>
<keyword evidence="3" id="KW-0862">Zinc</keyword>
<feature type="domain" description="PHD-type" evidence="7">
    <location>
        <begin position="53"/>
        <end position="102"/>
    </location>
</feature>
<dbReference type="SMART" id="SM00249">
    <property type="entry name" value="PHD"/>
    <property type="match status" value="1"/>
</dbReference>
<dbReference type="PROSITE" id="PS50006">
    <property type="entry name" value="FHA_DOMAIN"/>
    <property type="match status" value="1"/>
</dbReference>
<dbReference type="GO" id="GO:0008270">
    <property type="term" value="F:zinc ion binding"/>
    <property type="evidence" value="ECO:0007669"/>
    <property type="project" value="UniProtKB-KW"/>
</dbReference>
<feature type="domain" description="FHA" evidence="6">
    <location>
        <begin position="196"/>
        <end position="250"/>
    </location>
</feature>
<dbReference type="PhylomeDB" id="Q16IL4"/>
<name>Q16IL4_AEDAE</name>
<dbReference type="InterPro" id="IPR042163">
    <property type="entry name" value="PHF12"/>
</dbReference>
<dbReference type="PaxDb" id="7159-AAEL013616-PA"/>
<evidence type="ECO:0000256" key="4">
    <source>
        <dbReference type="PROSITE-ProRule" id="PRU00146"/>
    </source>
</evidence>
<evidence type="ECO:0000256" key="3">
    <source>
        <dbReference type="ARBA" id="ARBA00022833"/>
    </source>
</evidence>
<gene>
    <name evidence="8" type="ORF">AaeL_AAEL013616</name>
</gene>
<dbReference type="PROSITE" id="PS50016">
    <property type="entry name" value="ZF_PHD_2"/>
    <property type="match status" value="1"/>
</dbReference>
<dbReference type="InterPro" id="IPR013083">
    <property type="entry name" value="Znf_RING/FYVE/PHD"/>
</dbReference>
<reference evidence="8" key="2">
    <citation type="journal article" date="2007" name="Science">
        <title>Genome sequence of Aedes aegypti, a major arbovirus vector.</title>
        <authorList>
            <person name="Nene V."/>
            <person name="Wortman J.R."/>
            <person name="Lawson D."/>
            <person name="Haas B."/>
            <person name="Kodira C."/>
            <person name="Tu Z.J."/>
            <person name="Loftus B."/>
            <person name="Xi Z."/>
            <person name="Megy K."/>
            <person name="Grabherr M."/>
            <person name="Ren Q."/>
            <person name="Zdobnov E.M."/>
            <person name="Lobo N.F."/>
            <person name="Campbell K.S."/>
            <person name="Brown S.E."/>
            <person name="Bonaldo M.F."/>
            <person name="Zhu J."/>
            <person name="Sinkins S.P."/>
            <person name="Hogenkamp D.G."/>
            <person name="Amedeo P."/>
            <person name="Arensburger P."/>
            <person name="Atkinson P.W."/>
            <person name="Bidwell S."/>
            <person name="Biedler J."/>
            <person name="Birney E."/>
            <person name="Bruggner R.V."/>
            <person name="Costas J."/>
            <person name="Coy M.R."/>
            <person name="Crabtree J."/>
            <person name="Crawford M."/>
            <person name="Debruyn B."/>
            <person name="Decaprio D."/>
            <person name="Eiglmeier K."/>
            <person name="Eisenstadt E."/>
            <person name="El-Dorry H."/>
            <person name="Gelbart W.M."/>
            <person name="Gomes S.L."/>
            <person name="Hammond M."/>
            <person name="Hannick L.I."/>
            <person name="Hogan J.R."/>
            <person name="Holmes M.H."/>
            <person name="Jaffe D."/>
            <person name="Johnston J.S."/>
            <person name="Kennedy R.C."/>
            <person name="Koo H."/>
            <person name="Kravitz S."/>
            <person name="Kriventseva E.V."/>
            <person name="Kulp D."/>
            <person name="Labutti K."/>
            <person name="Lee E."/>
            <person name="Li S."/>
            <person name="Lovin D.D."/>
            <person name="Mao C."/>
            <person name="Mauceli E."/>
            <person name="Menck C.F."/>
            <person name="Miller J.R."/>
            <person name="Montgomery P."/>
            <person name="Mori A."/>
            <person name="Nascimento A.L."/>
            <person name="Naveira H.F."/>
            <person name="Nusbaum C."/>
            <person name="O'leary S."/>
            <person name="Orvis J."/>
            <person name="Pertea M."/>
            <person name="Quesneville H."/>
            <person name="Reidenbach K.R."/>
            <person name="Rogers Y.H."/>
            <person name="Roth C.W."/>
            <person name="Schneider J.R."/>
            <person name="Schatz M."/>
            <person name="Shumway M."/>
            <person name="Stanke M."/>
            <person name="Stinson E.O."/>
            <person name="Tubio J.M."/>
            <person name="Vanzee J.P."/>
            <person name="Verjovski-Almeida S."/>
            <person name="Werner D."/>
            <person name="White O."/>
            <person name="Wyder S."/>
            <person name="Zeng Q."/>
            <person name="Zhao Q."/>
            <person name="Zhao Y."/>
            <person name="Hill C.A."/>
            <person name="Raikhel A.S."/>
            <person name="Soares M.B."/>
            <person name="Knudson D.L."/>
            <person name="Lee N.H."/>
            <person name="Galagan J."/>
            <person name="Salzberg S.L."/>
            <person name="Paulsen I.T."/>
            <person name="Dimopoulos G."/>
            <person name="Collins F.H."/>
            <person name="Birren B."/>
            <person name="Fraser-Liggett C.M."/>
            <person name="Severson D.W."/>
        </authorList>
    </citation>
    <scope>NUCLEOTIDE SEQUENCE [LARGE SCALE GENOMIC DNA]</scope>
    <source>
        <strain evidence="8">Liverpool</strain>
    </source>
</reference>
<reference evidence="8" key="3">
    <citation type="submission" date="2012-09" db="EMBL/GenBank/DDBJ databases">
        <authorList>
            <consortium name="VectorBase"/>
        </authorList>
    </citation>
    <scope>NUCLEOTIDE SEQUENCE</scope>
    <source>
        <strain evidence="8">Liverpool</strain>
    </source>
</reference>
<dbReference type="VEuPathDB" id="VectorBase:AAEL013616"/>
<dbReference type="InterPro" id="IPR019786">
    <property type="entry name" value="Zinc_finger_PHD-type_CS"/>
</dbReference>
<protein>
    <submittedName>
        <fullName evidence="8">AAEL013616-PA</fullName>
    </submittedName>
</protein>
<feature type="region of interest" description="Disordered" evidence="5">
    <location>
        <begin position="110"/>
        <end position="140"/>
    </location>
</feature>
<dbReference type="HOGENOM" id="CLU_704412_0_0_1"/>
<evidence type="ECO:0000313" key="8">
    <source>
        <dbReference type="EMBL" id="EAT34117.1"/>
    </source>
</evidence>
<dbReference type="PANTHER" id="PTHR46309:SF1">
    <property type="entry name" value="PHD FINGER PROTEIN 12"/>
    <property type="match status" value="1"/>
</dbReference>
<dbReference type="AlphaFoldDB" id="Q16IL4"/>
<evidence type="ECO:0000256" key="5">
    <source>
        <dbReference type="SAM" id="MobiDB-lite"/>
    </source>
</evidence>
<feature type="compositionally biased region" description="Basic and acidic residues" evidence="5">
    <location>
        <begin position="279"/>
        <end position="295"/>
    </location>
</feature>
<dbReference type="STRING" id="7159.Q16IL4"/>
<dbReference type="InterPro" id="IPR000253">
    <property type="entry name" value="FHA_dom"/>
</dbReference>
<dbReference type="Pfam" id="PF00628">
    <property type="entry name" value="PHD"/>
    <property type="match status" value="1"/>
</dbReference>
<dbReference type="InterPro" id="IPR019787">
    <property type="entry name" value="Znf_PHD-finger"/>
</dbReference>
<evidence type="ECO:0000256" key="2">
    <source>
        <dbReference type="ARBA" id="ARBA00022771"/>
    </source>
</evidence>
<accession>Q16IL4</accession>
<feature type="compositionally biased region" description="Basic and acidic residues" evidence="5">
    <location>
        <begin position="261"/>
        <end position="271"/>
    </location>
</feature>
<dbReference type="GO" id="GO:0070822">
    <property type="term" value="C:Sin3-type complex"/>
    <property type="evidence" value="ECO:0007669"/>
    <property type="project" value="TreeGrafter"/>
</dbReference>
<dbReference type="InterPro" id="IPR001965">
    <property type="entry name" value="Znf_PHD"/>
</dbReference>
<dbReference type="GO" id="GO:0003714">
    <property type="term" value="F:transcription corepressor activity"/>
    <property type="evidence" value="ECO:0007669"/>
    <property type="project" value="InterPro"/>
</dbReference>
<proteinExistence type="predicted"/>
<dbReference type="eggNOG" id="KOG4299">
    <property type="taxonomic scope" value="Eukaryota"/>
</dbReference>